<protein>
    <submittedName>
        <fullName evidence="10">FtsQ-type POTRA domain-containing protein</fullName>
    </submittedName>
</protein>
<keyword evidence="3" id="KW-0132">Cell division</keyword>
<dbReference type="Pfam" id="PF08478">
    <property type="entry name" value="POTRA_1"/>
    <property type="match status" value="1"/>
</dbReference>
<sequence>MRKTTRLRKRPRSNVLEVRVMSPRIAWLQFVGFLGGLFKIACVFAVLTAAGWGVWRGIQRAFYQNPDFTLQVIDLNPNPAVDEMGLVRTAGIDLQANLFSLDVKQIAESLEKLPSISSATAERHLPNTLVVRVKAREPRAWVVDQNSHEVIERKPGALLVDQHGSIFPCAEHQFDEAEQLPVVLIPVSPEHPLIAGGKITQSQLTHCFRLLDAACAEDPQAIHWIESISQSNEWSLLLVTRGGTAATFSLGDHQRQIANLRAALDHAHRQGYSIATINLIPRENVPITVRDETVPRAIPVPEPTAGEIRQDRRSRDLEALLNR</sequence>
<dbReference type="InterPro" id="IPR034746">
    <property type="entry name" value="POTRA"/>
</dbReference>
<organism evidence="10 11">
    <name type="scientific">Luteolibacter pohnpeiensis</name>
    <dbReference type="NCBI Taxonomy" id="454153"/>
    <lineage>
        <taxon>Bacteria</taxon>
        <taxon>Pseudomonadati</taxon>
        <taxon>Verrucomicrobiota</taxon>
        <taxon>Verrucomicrobiia</taxon>
        <taxon>Verrucomicrobiales</taxon>
        <taxon>Verrucomicrobiaceae</taxon>
        <taxon>Luteolibacter</taxon>
    </lineage>
</organism>
<dbReference type="Proteomes" id="UP000603141">
    <property type="component" value="Unassembled WGS sequence"/>
</dbReference>
<evidence type="ECO:0000259" key="9">
    <source>
        <dbReference type="PROSITE" id="PS51779"/>
    </source>
</evidence>
<dbReference type="AlphaFoldDB" id="A0A934S954"/>
<feature type="transmembrane region" description="Helical" evidence="8">
    <location>
        <begin position="27"/>
        <end position="55"/>
    </location>
</feature>
<keyword evidence="2" id="KW-1003">Cell membrane</keyword>
<proteinExistence type="predicted"/>
<evidence type="ECO:0000256" key="5">
    <source>
        <dbReference type="ARBA" id="ARBA00022989"/>
    </source>
</evidence>
<dbReference type="PROSITE" id="PS51779">
    <property type="entry name" value="POTRA"/>
    <property type="match status" value="1"/>
</dbReference>
<comment type="subcellular location">
    <subcellularLocation>
        <location evidence="1">Membrane</location>
    </subcellularLocation>
</comment>
<dbReference type="PANTHER" id="PTHR35851">
    <property type="entry name" value="CELL DIVISION PROTEIN FTSQ"/>
    <property type="match status" value="1"/>
</dbReference>
<dbReference type="GO" id="GO:0016020">
    <property type="term" value="C:membrane"/>
    <property type="evidence" value="ECO:0007669"/>
    <property type="project" value="UniProtKB-SubCell"/>
</dbReference>
<evidence type="ECO:0000256" key="3">
    <source>
        <dbReference type="ARBA" id="ARBA00022618"/>
    </source>
</evidence>
<dbReference type="RefSeq" id="WP_200270967.1">
    <property type="nucleotide sequence ID" value="NZ_JAENIJ010000018.1"/>
</dbReference>
<keyword evidence="7" id="KW-0131">Cell cycle</keyword>
<evidence type="ECO:0000256" key="2">
    <source>
        <dbReference type="ARBA" id="ARBA00022475"/>
    </source>
</evidence>
<name>A0A934S954_9BACT</name>
<evidence type="ECO:0000313" key="10">
    <source>
        <dbReference type="EMBL" id="MBK1883141.1"/>
    </source>
</evidence>
<dbReference type="GO" id="GO:0090529">
    <property type="term" value="P:cell septum assembly"/>
    <property type="evidence" value="ECO:0007669"/>
    <property type="project" value="InterPro"/>
</dbReference>
<evidence type="ECO:0000256" key="7">
    <source>
        <dbReference type="ARBA" id="ARBA00023306"/>
    </source>
</evidence>
<feature type="domain" description="POTRA" evidence="9">
    <location>
        <begin position="68"/>
        <end position="136"/>
    </location>
</feature>
<evidence type="ECO:0000256" key="8">
    <source>
        <dbReference type="SAM" id="Phobius"/>
    </source>
</evidence>
<evidence type="ECO:0000256" key="4">
    <source>
        <dbReference type="ARBA" id="ARBA00022692"/>
    </source>
</evidence>
<keyword evidence="5 8" id="KW-1133">Transmembrane helix</keyword>
<gene>
    <name evidence="10" type="ORF">JIN85_11985</name>
</gene>
<dbReference type="EMBL" id="JAENIJ010000018">
    <property type="protein sequence ID" value="MBK1883141.1"/>
    <property type="molecule type" value="Genomic_DNA"/>
</dbReference>
<dbReference type="PANTHER" id="PTHR35851:SF1">
    <property type="entry name" value="CELL DIVISION PROTEIN FTSQ"/>
    <property type="match status" value="1"/>
</dbReference>
<evidence type="ECO:0000256" key="1">
    <source>
        <dbReference type="ARBA" id="ARBA00004370"/>
    </source>
</evidence>
<accession>A0A934S954</accession>
<dbReference type="Gene3D" id="3.10.20.310">
    <property type="entry name" value="membrane protein fhac"/>
    <property type="match status" value="1"/>
</dbReference>
<evidence type="ECO:0000256" key="6">
    <source>
        <dbReference type="ARBA" id="ARBA00023136"/>
    </source>
</evidence>
<comment type="caution">
    <text evidence="10">The sequence shown here is derived from an EMBL/GenBank/DDBJ whole genome shotgun (WGS) entry which is preliminary data.</text>
</comment>
<dbReference type="InterPro" id="IPR026579">
    <property type="entry name" value="FtsQ"/>
</dbReference>
<keyword evidence="11" id="KW-1185">Reference proteome</keyword>
<evidence type="ECO:0000313" key="11">
    <source>
        <dbReference type="Proteomes" id="UP000603141"/>
    </source>
</evidence>
<keyword evidence="6 8" id="KW-0472">Membrane</keyword>
<reference evidence="10" key="1">
    <citation type="submission" date="2021-01" db="EMBL/GenBank/DDBJ databases">
        <title>Modified the classification status of verrucomicrobia.</title>
        <authorList>
            <person name="Feng X."/>
        </authorList>
    </citation>
    <scope>NUCLEOTIDE SEQUENCE</scope>
    <source>
        <strain evidence="10">KCTC 22041</strain>
    </source>
</reference>
<dbReference type="InterPro" id="IPR013685">
    <property type="entry name" value="POTRA_FtsQ_type"/>
</dbReference>
<keyword evidence="4 8" id="KW-0812">Transmembrane</keyword>